<reference evidence="3" key="1">
    <citation type="journal article" date="2019" name="Int. J. Syst. Evol. Microbiol.">
        <title>The Global Catalogue of Microorganisms (GCM) 10K type strain sequencing project: providing services to taxonomists for standard genome sequencing and annotation.</title>
        <authorList>
            <consortium name="The Broad Institute Genomics Platform"/>
            <consortium name="The Broad Institute Genome Sequencing Center for Infectious Disease"/>
            <person name="Wu L."/>
            <person name="Ma J."/>
        </authorList>
    </citation>
    <scope>NUCLEOTIDE SEQUENCE [LARGE SCALE GENOMIC DNA]</scope>
    <source>
        <strain evidence="3">CCM 8681</strain>
    </source>
</reference>
<evidence type="ECO:0000313" key="2">
    <source>
        <dbReference type="EMBL" id="GGI57683.1"/>
    </source>
</evidence>
<evidence type="ECO:0000256" key="1">
    <source>
        <dbReference type="SAM" id="Phobius"/>
    </source>
</evidence>
<sequence length="109" mass="12371">MKKLLIILGFISAILSVILSVTPLYKIAVFPIIIAFICGIALLYLAKKKQIKTKAIQYVFLLSIISLSFVIYKSIFQETEVDNTEELEKLDESSEEEAIKELEDLEIDD</sequence>
<keyword evidence="1" id="KW-1133">Transmembrane helix</keyword>
<accession>A0ABQ2C3H9</accession>
<feature type="transmembrane region" description="Helical" evidence="1">
    <location>
        <begin position="30"/>
        <end position="46"/>
    </location>
</feature>
<proteinExistence type="predicted"/>
<evidence type="ECO:0000313" key="3">
    <source>
        <dbReference type="Proteomes" id="UP000624701"/>
    </source>
</evidence>
<dbReference type="EMBL" id="BMDQ01000002">
    <property type="protein sequence ID" value="GGI57683.1"/>
    <property type="molecule type" value="Genomic_DNA"/>
</dbReference>
<keyword evidence="1" id="KW-0472">Membrane</keyword>
<dbReference type="Proteomes" id="UP000624701">
    <property type="component" value="Unassembled WGS sequence"/>
</dbReference>
<protein>
    <recommendedName>
        <fullName evidence="4">FUSC family protein</fullName>
    </recommendedName>
</protein>
<comment type="caution">
    <text evidence="2">The sequence shown here is derived from an EMBL/GenBank/DDBJ whole genome shotgun (WGS) entry which is preliminary data.</text>
</comment>
<keyword evidence="1" id="KW-0812">Transmembrane</keyword>
<feature type="transmembrane region" description="Helical" evidence="1">
    <location>
        <begin position="58"/>
        <end position="76"/>
    </location>
</feature>
<gene>
    <name evidence="2" type="ORF">GCM10011444_19920</name>
</gene>
<keyword evidence="3" id="KW-1185">Reference proteome</keyword>
<dbReference type="RefSeq" id="WP_188374593.1">
    <property type="nucleotide sequence ID" value="NZ_BMDQ01000002.1"/>
</dbReference>
<organism evidence="2 3">
    <name type="scientific">Winogradskyella haliclonae</name>
    <dbReference type="NCBI Taxonomy" id="2048558"/>
    <lineage>
        <taxon>Bacteria</taxon>
        <taxon>Pseudomonadati</taxon>
        <taxon>Bacteroidota</taxon>
        <taxon>Flavobacteriia</taxon>
        <taxon>Flavobacteriales</taxon>
        <taxon>Flavobacteriaceae</taxon>
        <taxon>Winogradskyella</taxon>
    </lineage>
</organism>
<name>A0ABQ2C3H9_9FLAO</name>
<evidence type="ECO:0008006" key="4">
    <source>
        <dbReference type="Google" id="ProtNLM"/>
    </source>
</evidence>